<dbReference type="Proteomes" id="UP000233781">
    <property type="component" value="Unassembled WGS sequence"/>
</dbReference>
<feature type="transmembrane region" description="Helical" evidence="1">
    <location>
        <begin position="427"/>
        <end position="443"/>
    </location>
</feature>
<feature type="transmembrane region" description="Helical" evidence="1">
    <location>
        <begin position="305"/>
        <end position="332"/>
    </location>
</feature>
<feature type="transmembrane region" description="Helical" evidence="1">
    <location>
        <begin position="185"/>
        <end position="207"/>
    </location>
</feature>
<feature type="transmembrane region" description="Helical" evidence="1">
    <location>
        <begin position="96"/>
        <end position="114"/>
    </location>
</feature>
<feature type="transmembrane region" description="Helical" evidence="1">
    <location>
        <begin position="219"/>
        <end position="246"/>
    </location>
</feature>
<reference evidence="2 3" key="1">
    <citation type="submission" date="2017-12" db="EMBL/GenBank/DDBJ databases">
        <title>Sequencing the genomes of 1000 Actinobacteria strains.</title>
        <authorList>
            <person name="Klenk H.-P."/>
        </authorList>
    </citation>
    <scope>NUCLEOTIDE SEQUENCE [LARGE SCALE GENOMIC DNA]</scope>
    <source>
        <strain evidence="2 3">DSM 12806</strain>
    </source>
</reference>
<keyword evidence="1" id="KW-1133">Transmembrane helix</keyword>
<evidence type="ECO:0000313" key="2">
    <source>
        <dbReference type="EMBL" id="PKW26893.1"/>
    </source>
</evidence>
<evidence type="ECO:0000256" key="1">
    <source>
        <dbReference type="SAM" id="Phobius"/>
    </source>
</evidence>
<protein>
    <recommendedName>
        <fullName evidence="4">Dolichyl-phosphate-mannose-protein mannosyltransferase</fullName>
    </recommendedName>
</protein>
<organism evidence="2 3">
    <name type="scientific">Phycicoccus duodecadis</name>
    <dbReference type="NCBI Taxonomy" id="173053"/>
    <lineage>
        <taxon>Bacteria</taxon>
        <taxon>Bacillati</taxon>
        <taxon>Actinomycetota</taxon>
        <taxon>Actinomycetes</taxon>
        <taxon>Micrococcales</taxon>
        <taxon>Intrasporangiaceae</taxon>
        <taxon>Phycicoccus</taxon>
    </lineage>
</organism>
<comment type="caution">
    <text evidence="2">The sequence shown here is derived from an EMBL/GenBank/DDBJ whole genome shotgun (WGS) entry which is preliminary data.</text>
</comment>
<evidence type="ECO:0008006" key="4">
    <source>
        <dbReference type="Google" id="ProtNLM"/>
    </source>
</evidence>
<sequence length="470" mass="49748">MATPPTTTRPADDAGALDGAGRRAWWGLAVGVLVVAAAMLVPPVFDVVVKAGRAAPLIGDWDLRVGPSSIVALALVVLAARPGVLARLERLTWRQLLALSWLVSVVWMVSLALVDGPTGLGKHLEHGTEYLGSARAADDVGEMLRVYISRIPLDSAHHWPVHLAGHPPGAVLMFVGLDRIGLGSWQAAGAVVVLVAGTVPAAVAVTLDRLGARAAARRVLPFLVLAPTAVLMAVSADALFAATVAWGMAAQAAAGAATAWRRPALAVVAGLLLGWCLLESYGLGLVALLAVAVLMATGGAWRPRLVVGALAAGTALLLVLLFARLGFAWWDAYPVLHDRYWDPRDLASKRPFWYWSFANLGSLFLAAGWLLPAALGAASVPVARLRTAAGRARAEGWERVVAPLVVAGVAMVLAADLSRMSKAEVERIWLPFMPWMLLAVLWLPPRWRRWGLVGQGVLALALQHAVKTVW</sequence>
<feature type="transmembrane region" description="Helical" evidence="1">
    <location>
        <begin position="24"/>
        <end position="45"/>
    </location>
</feature>
<keyword evidence="3" id="KW-1185">Reference proteome</keyword>
<dbReference type="AlphaFoldDB" id="A0A2N3YJ74"/>
<dbReference type="RefSeq" id="WP_211283992.1">
    <property type="nucleotide sequence ID" value="NZ_PJNE01000001.1"/>
</dbReference>
<proteinExistence type="predicted"/>
<dbReference type="EMBL" id="PJNE01000001">
    <property type="protein sequence ID" value="PKW26893.1"/>
    <property type="molecule type" value="Genomic_DNA"/>
</dbReference>
<feature type="transmembrane region" description="Helical" evidence="1">
    <location>
        <begin position="266"/>
        <end position="293"/>
    </location>
</feature>
<keyword evidence="1" id="KW-0812">Transmembrane</keyword>
<name>A0A2N3YJ74_9MICO</name>
<gene>
    <name evidence="2" type="ORF">ATL31_1720</name>
</gene>
<evidence type="ECO:0000313" key="3">
    <source>
        <dbReference type="Proteomes" id="UP000233781"/>
    </source>
</evidence>
<accession>A0A2N3YJ74</accession>
<feature type="transmembrane region" description="Helical" evidence="1">
    <location>
        <begin position="352"/>
        <end position="375"/>
    </location>
</feature>
<keyword evidence="1" id="KW-0472">Membrane</keyword>
<feature type="transmembrane region" description="Helical" evidence="1">
    <location>
        <begin position="396"/>
        <end position="415"/>
    </location>
</feature>
<feature type="transmembrane region" description="Helical" evidence="1">
    <location>
        <begin position="65"/>
        <end position="84"/>
    </location>
</feature>